<dbReference type="KEGG" id="nvi:100678855"/>
<evidence type="ECO:0000256" key="5">
    <source>
        <dbReference type="ARBA" id="ARBA00022806"/>
    </source>
</evidence>
<accession>A0A7M7H0T9</accession>
<sequence>MAESQRKQCFTAVIPQDAVEIRVTNIINPYFIRIKELPEDGKDKTKLFKKLFEVKSSQIKEKSHEHYTPSVGDDVLISSERLTNMDIDLPDWICRGVITDTTKRTSDVFLLDHGIAINVPTESLIKYSRNAVDIEPLTMTIGLYNILPIDPTAWKIVEQWPDSTVNFIKDLIQTSVKIYFAVLACDRKKKKKYGDIYLVIEDKNVSLIEILTLCSLAVPLYPELLSAIKSNNTTEEMLVPYQIGKLKTDTSKESTVKTAAYNNEHPRISVKNYVNKDKLMNNKKILIKTKRPCRPVEHLEDAQFTTAIHKALKDQGVRALKQIQSYMWPAIKQGFDTVAIGPHEAGKSVGYIVPIANNIAVDKELIIEKQKKEIVTKPIALFLCATIKKCIDVADMCDKVLNHEKVKYSAMYNGLSDKIVMANICNKFHILVTTPPFLLRTIEKYSNKLDLSEVSHLVIDQADALLDKYFTELITLIRKYKIINKEKKNGFQNGSVQIIAAAHNWTHKIRLFVEKFMEDPYICIGSFVEAAAFSRVKGRMLIRHSEKKKEEVLNILDDYSVIKTMIVCLNKEEAVKLDYFLVSKSVQTLLVHEEMLITKVNELKEVWHKYLSGMYPVIICTDQVLLDLEISNIELLIHYSVTNTSKTLFGRRFSVLMDNWLMESQTDCRVIILFDESKGNKHFKGVVEILKRLNVTLPEDWKQIAEGLDLAYNMTIKNHPLCDSIKSFGTCERNSCSYRHCIISEVDTPTLNATIGDELKLEITHVHHASHFSARVYEFIRKNEITGKNESFSYPFEAFKLDIAMKKHYKEPQNRRGVKDICVGGFYTYRKPEKDYARVQVQSIVEKDIKTDKPKKVRVQSLDDGQIFPQVYVSELFELPQELLKYKCTVVDIFLTGIAPFDHEYEWTNLATEVTKQWKNKNCNNERDEYAYVKVLLHIGNCIWTDSVVCRSKIINHKDLVSSTLNDDLIKKELATSNDDHLSTLLTMCYNGGITEINGRPIVIPKKEKAETGSIDECD</sequence>
<proteinExistence type="predicted"/>
<dbReference type="InterPro" id="IPR014001">
    <property type="entry name" value="Helicase_ATP-bd"/>
</dbReference>
<dbReference type="GO" id="GO:0003724">
    <property type="term" value="F:RNA helicase activity"/>
    <property type="evidence" value="ECO:0007669"/>
    <property type="project" value="UniProtKB-EC"/>
</dbReference>
<dbReference type="Gene3D" id="3.40.50.300">
    <property type="entry name" value="P-loop containing nucleotide triphosphate hydrolases"/>
    <property type="match status" value="2"/>
</dbReference>
<dbReference type="GO" id="GO:0005524">
    <property type="term" value="F:ATP binding"/>
    <property type="evidence" value="ECO:0007669"/>
    <property type="project" value="UniProtKB-KW"/>
</dbReference>
<evidence type="ECO:0000256" key="3">
    <source>
        <dbReference type="ARBA" id="ARBA00022741"/>
    </source>
</evidence>
<keyword evidence="6" id="KW-0067">ATP-binding</keyword>
<dbReference type="PROSITE" id="PS51192">
    <property type="entry name" value="HELICASE_ATP_BIND_1"/>
    <property type="match status" value="1"/>
</dbReference>
<dbReference type="EC" id="3.6.4.13" evidence="1"/>
<keyword evidence="3" id="KW-0547">Nucleotide-binding</keyword>
<dbReference type="EnsemblMetazoa" id="XM_008203932">
    <property type="protein sequence ID" value="XP_008202154"/>
    <property type="gene ID" value="LOC100678855"/>
</dbReference>
<dbReference type="CDD" id="cd20435">
    <property type="entry name" value="Tudor_TDRD12_rpt2"/>
    <property type="match status" value="1"/>
</dbReference>
<dbReference type="FunCoup" id="A0A7M7H0T9">
    <property type="interactions" value="1"/>
</dbReference>
<evidence type="ECO:0000259" key="8">
    <source>
        <dbReference type="PROSITE" id="PS51192"/>
    </source>
</evidence>
<organism evidence="9 10">
    <name type="scientific">Nasonia vitripennis</name>
    <name type="common">Parasitic wasp</name>
    <dbReference type="NCBI Taxonomy" id="7425"/>
    <lineage>
        <taxon>Eukaryota</taxon>
        <taxon>Metazoa</taxon>
        <taxon>Ecdysozoa</taxon>
        <taxon>Arthropoda</taxon>
        <taxon>Hexapoda</taxon>
        <taxon>Insecta</taxon>
        <taxon>Pterygota</taxon>
        <taxon>Neoptera</taxon>
        <taxon>Endopterygota</taxon>
        <taxon>Hymenoptera</taxon>
        <taxon>Apocrita</taxon>
        <taxon>Proctotrupomorpha</taxon>
        <taxon>Chalcidoidea</taxon>
        <taxon>Pteromalidae</taxon>
        <taxon>Pteromalinae</taxon>
        <taxon>Nasonia</taxon>
    </lineage>
</organism>
<dbReference type="RefSeq" id="XP_008202154.1">
    <property type="nucleotide sequence ID" value="XM_008203932.4"/>
</dbReference>
<dbReference type="PANTHER" id="PTHR22655:SF2">
    <property type="entry name" value="ATP-DEPENDENT RNA HELICASE TDRD12-RELATED"/>
    <property type="match status" value="1"/>
</dbReference>
<keyword evidence="2" id="KW-0677">Repeat</keyword>
<dbReference type="EnsemblMetazoa" id="XM_008203931">
    <property type="protein sequence ID" value="XP_008202153"/>
    <property type="gene ID" value="LOC100678855"/>
</dbReference>
<evidence type="ECO:0000313" key="9">
    <source>
        <dbReference type="EnsemblMetazoa" id="XP_008202154"/>
    </source>
</evidence>
<keyword evidence="5" id="KW-0347">Helicase</keyword>
<dbReference type="GeneID" id="100678855"/>
<protein>
    <recommendedName>
        <fullName evidence="1">RNA helicase</fullName>
        <ecNumber evidence="1">3.6.4.13</ecNumber>
    </recommendedName>
</protein>
<keyword evidence="10" id="KW-1185">Reference proteome</keyword>
<dbReference type="InterPro" id="IPR011545">
    <property type="entry name" value="DEAD/DEAH_box_helicase_dom"/>
</dbReference>
<evidence type="ECO:0000313" key="10">
    <source>
        <dbReference type="Proteomes" id="UP000002358"/>
    </source>
</evidence>
<dbReference type="Pfam" id="PF00270">
    <property type="entry name" value="DEAD"/>
    <property type="match status" value="1"/>
</dbReference>
<dbReference type="SMR" id="A0A7M7H0T9"/>
<dbReference type="GO" id="GO:0016787">
    <property type="term" value="F:hydrolase activity"/>
    <property type="evidence" value="ECO:0007669"/>
    <property type="project" value="UniProtKB-KW"/>
</dbReference>
<dbReference type="SUPFAM" id="SSF52540">
    <property type="entry name" value="P-loop containing nucleoside triphosphate hydrolases"/>
    <property type="match status" value="2"/>
</dbReference>
<dbReference type="Proteomes" id="UP000002358">
    <property type="component" value="Chromosome 2"/>
</dbReference>
<dbReference type="PANTHER" id="PTHR22655">
    <property type="entry name" value="ATP-DEPENDENT RNA HELICASE TDRD12-RELATED"/>
    <property type="match status" value="1"/>
</dbReference>
<dbReference type="GO" id="GO:0042078">
    <property type="term" value="P:germ-line stem cell division"/>
    <property type="evidence" value="ECO:0007669"/>
    <property type="project" value="TreeGrafter"/>
</dbReference>
<dbReference type="OrthoDB" id="249932at2759"/>
<evidence type="ECO:0000256" key="1">
    <source>
        <dbReference type="ARBA" id="ARBA00012552"/>
    </source>
</evidence>
<evidence type="ECO:0000256" key="7">
    <source>
        <dbReference type="ARBA" id="ARBA00047984"/>
    </source>
</evidence>
<reference evidence="9" key="1">
    <citation type="submission" date="2021-01" db="UniProtKB">
        <authorList>
            <consortium name="EnsemblMetazoa"/>
        </authorList>
    </citation>
    <scope>IDENTIFICATION</scope>
</reference>
<dbReference type="SMART" id="SM00487">
    <property type="entry name" value="DEXDc"/>
    <property type="match status" value="1"/>
</dbReference>
<dbReference type="RefSeq" id="XP_008202153.1">
    <property type="nucleotide sequence ID" value="XM_008203931.4"/>
</dbReference>
<keyword evidence="4" id="KW-0378">Hydrolase</keyword>
<dbReference type="AlphaFoldDB" id="A0A7M7H0T9"/>
<evidence type="ECO:0000256" key="6">
    <source>
        <dbReference type="ARBA" id="ARBA00022840"/>
    </source>
</evidence>
<dbReference type="InParanoid" id="A0A7M7H0T9"/>
<feature type="domain" description="Helicase ATP-binding" evidence="8">
    <location>
        <begin position="328"/>
        <end position="523"/>
    </location>
</feature>
<evidence type="ECO:0000256" key="2">
    <source>
        <dbReference type="ARBA" id="ARBA00022737"/>
    </source>
</evidence>
<comment type="catalytic activity">
    <reaction evidence="7">
        <text>ATP + H2O = ADP + phosphate + H(+)</text>
        <dbReference type="Rhea" id="RHEA:13065"/>
        <dbReference type="ChEBI" id="CHEBI:15377"/>
        <dbReference type="ChEBI" id="CHEBI:15378"/>
        <dbReference type="ChEBI" id="CHEBI:30616"/>
        <dbReference type="ChEBI" id="CHEBI:43474"/>
        <dbReference type="ChEBI" id="CHEBI:456216"/>
        <dbReference type="EC" id="3.6.4.13"/>
    </reaction>
</comment>
<name>A0A7M7H0T9_NASVI</name>
<evidence type="ECO:0000256" key="4">
    <source>
        <dbReference type="ARBA" id="ARBA00022801"/>
    </source>
</evidence>
<dbReference type="GO" id="GO:0003676">
    <property type="term" value="F:nucleic acid binding"/>
    <property type="evidence" value="ECO:0007669"/>
    <property type="project" value="InterPro"/>
</dbReference>
<dbReference type="InterPro" id="IPR027417">
    <property type="entry name" value="P-loop_NTPase"/>
</dbReference>